<reference evidence="3" key="1">
    <citation type="submission" date="2022-11" db="EMBL/GenBank/DDBJ databases">
        <authorList>
            <person name="Petersen C."/>
        </authorList>
    </citation>
    <scope>NUCLEOTIDE SEQUENCE</scope>
    <source>
        <strain evidence="3">IBT 30761</strain>
    </source>
</reference>
<keyword evidence="2" id="KW-0378">Hydrolase</keyword>
<feature type="non-terminal residue" evidence="3">
    <location>
        <position position="688"/>
    </location>
</feature>
<comment type="caution">
    <text evidence="3">The sequence shown here is derived from an EMBL/GenBank/DDBJ whole genome shotgun (WGS) entry which is preliminary data.</text>
</comment>
<dbReference type="Gene3D" id="3.30.540.30">
    <property type="match status" value="2"/>
</dbReference>
<reference evidence="3" key="2">
    <citation type="journal article" date="2023" name="IMA Fungus">
        <title>Comparative genomic study of the Penicillium genus elucidates a diverse pangenome and 15 lateral gene transfer events.</title>
        <authorList>
            <person name="Petersen C."/>
            <person name="Sorensen T."/>
            <person name="Nielsen M.R."/>
            <person name="Sondergaard T.E."/>
            <person name="Sorensen J.L."/>
            <person name="Fitzpatrick D.A."/>
            <person name="Frisvad J.C."/>
            <person name="Nielsen K.L."/>
        </authorList>
    </citation>
    <scope>NUCLEOTIDE SEQUENCE</scope>
    <source>
        <strain evidence="3">IBT 30761</strain>
    </source>
</reference>
<dbReference type="GO" id="GO:0046872">
    <property type="term" value="F:metal ion binding"/>
    <property type="evidence" value="ECO:0007669"/>
    <property type="project" value="UniProtKB-KW"/>
</dbReference>
<evidence type="ECO:0000256" key="2">
    <source>
        <dbReference type="ARBA" id="ARBA00022801"/>
    </source>
</evidence>
<evidence type="ECO:0000313" key="4">
    <source>
        <dbReference type="Proteomes" id="UP001149074"/>
    </source>
</evidence>
<dbReference type="EMBL" id="JAPQKI010000009">
    <property type="protein sequence ID" value="KAJ5090973.1"/>
    <property type="molecule type" value="Genomic_DNA"/>
</dbReference>
<gene>
    <name evidence="3" type="ORF">N7532_009657</name>
</gene>
<dbReference type="Pfam" id="PF03571">
    <property type="entry name" value="Peptidase_M49"/>
    <property type="match status" value="1"/>
</dbReference>
<evidence type="ECO:0000313" key="3">
    <source>
        <dbReference type="EMBL" id="KAJ5090973.1"/>
    </source>
</evidence>
<dbReference type="GeneID" id="81361127"/>
<dbReference type="AlphaFoldDB" id="A0A9W9K2S7"/>
<dbReference type="Proteomes" id="UP001149074">
    <property type="component" value="Unassembled WGS sequence"/>
</dbReference>
<dbReference type="RefSeq" id="XP_056472954.1">
    <property type="nucleotide sequence ID" value="XM_056622148.1"/>
</dbReference>
<organism evidence="3 4">
    <name type="scientific">Penicillium argentinense</name>
    <dbReference type="NCBI Taxonomy" id="1131581"/>
    <lineage>
        <taxon>Eukaryota</taxon>
        <taxon>Fungi</taxon>
        <taxon>Dikarya</taxon>
        <taxon>Ascomycota</taxon>
        <taxon>Pezizomycotina</taxon>
        <taxon>Eurotiomycetes</taxon>
        <taxon>Eurotiomycetidae</taxon>
        <taxon>Eurotiales</taxon>
        <taxon>Aspergillaceae</taxon>
        <taxon>Penicillium</taxon>
    </lineage>
</organism>
<proteinExistence type="predicted"/>
<accession>A0A9W9K2S7</accession>
<keyword evidence="1" id="KW-0479">Metal-binding</keyword>
<dbReference type="GO" id="GO:0008239">
    <property type="term" value="F:dipeptidyl-peptidase activity"/>
    <property type="evidence" value="ECO:0007669"/>
    <property type="project" value="TreeGrafter"/>
</dbReference>
<dbReference type="GO" id="GO:0005737">
    <property type="term" value="C:cytoplasm"/>
    <property type="evidence" value="ECO:0007669"/>
    <property type="project" value="TreeGrafter"/>
</dbReference>
<dbReference type="InterPro" id="IPR039461">
    <property type="entry name" value="Peptidase_M49"/>
</dbReference>
<dbReference type="PANTHER" id="PTHR23422">
    <property type="entry name" value="DIPEPTIDYL PEPTIDASE III-RELATED"/>
    <property type="match status" value="1"/>
</dbReference>
<dbReference type="PANTHER" id="PTHR23422:SF11">
    <property type="entry name" value="DIPEPTIDYL PEPTIDASE 3"/>
    <property type="match status" value="1"/>
</dbReference>
<keyword evidence="4" id="KW-1185">Reference proteome</keyword>
<name>A0A9W9K2S7_9EURO</name>
<sequence length="688" mass="76312">AAFHGSRIILRQVSPESETIFDLILALYQACDGNWTALANRSGVEEQSIALFLEYAATFLDSLGNYKGYGDCKFIPRINLTMLEQLCAIADRPRNLFNAAKKAIYSAAPRLLGYPDAGNMSNYYPEAVDLTKDQIRAVQDAVGLKISLRNTRLRKSSHPDTGEPVYELLVASIEEHPSNAVTDEWTLESGGTVRVVYGDHADCLRRMCASLGKAREYATSDEQRNYLSELIAFYQTGDIELHRQASISWLADGNPLVETWSGFLEPGRDPSGIRCEFEALVAMKDKEMTAVCSNLVKQASRFILQLPWSGLGETGNEMGPFENEIFMSPNFIALNLLCYCASNVWIGLTAPGYPDIKTTHGRKNLTFSNRVEATTAATAPDEKIEWIPESQAYSYRAHASTCFFLQLVLHELIGHGCGKLLQETSPGIFNFDRDSMPIDPFGDGKPIQTWYGENESPESAFGGVATAYTECLAEGIGLYLMSVPSVLEILVPGQTLDPEEGKSRDSFCSEYTSLTAATPVIFNAYLSIARMGLRSLLSYDPENKKWGQVHDQARFGLLRCFIEAGDGFLTISNSQSDSKRSLTIQLDRAKIATVGRPALGSLIHQLHVFRCIKAVDRGTTLLTNLTRVEDRALEWRDIILANEKPRARFIHANTTFDETGEVVLVEYPLTKEGLIKSWADRQGEMTSL</sequence>
<evidence type="ECO:0000256" key="1">
    <source>
        <dbReference type="ARBA" id="ARBA00022723"/>
    </source>
</evidence>
<evidence type="ECO:0008006" key="5">
    <source>
        <dbReference type="Google" id="ProtNLM"/>
    </source>
</evidence>
<protein>
    <recommendedName>
        <fullName evidence="5">Dipeptidyl peptidase III</fullName>
    </recommendedName>
</protein>
<dbReference type="OrthoDB" id="4694525at2759"/>